<reference evidence="1 2" key="1">
    <citation type="journal article" date="2016" name="Genome Biol. Evol.">
        <title>Comparative Genomic Analyses of the Moraxella catarrhalis Serosensitive and Seroresistant Lineages Demonstrate Their Independent Evolution.</title>
        <authorList>
            <person name="Earl J.P."/>
            <person name="de Vries S.P."/>
            <person name="Ahmed A."/>
            <person name="Powell E."/>
            <person name="Schultz M.P."/>
            <person name="Hermans P.W."/>
            <person name="Hill D.J."/>
            <person name="Zhou Z."/>
            <person name="Constantinidou C.I."/>
            <person name="Hu F.Z."/>
            <person name="Bootsma H.J."/>
            <person name="Ehrlich G.D."/>
        </authorList>
    </citation>
    <scope>NUCLEOTIDE SEQUENCE [LARGE SCALE GENOMIC DNA]</scope>
    <source>
        <strain evidence="1 2">F23</strain>
    </source>
</reference>
<comment type="caution">
    <text evidence="1">The sequence shown here is derived from an EMBL/GenBank/DDBJ whole genome shotgun (WGS) entry which is preliminary data.</text>
</comment>
<proteinExistence type="predicted"/>
<accession>A0AB36DQX5</accession>
<evidence type="ECO:0000313" key="1">
    <source>
        <dbReference type="EMBL" id="OAV27039.1"/>
    </source>
</evidence>
<dbReference type="Proteomes" id="UP000078295">
    <property type="component" value="Unassembled WGS sequence"/>
</dbReference>
<dbReference type="EMBL" id="LXHQ01000016">
    <property type="protein sequence ID" value="OAV27039.1"/>
    <property type="molecule type" value="Genomic_DNA"/>
</dbReference>
<protein>
    <submittedName>
        <fullName evidence="1">Uncharacterized protein</fullName>
    </submittedName>
</protein>
<evidence type="ECO:0000313" key="2">
    <source>
        <dbReference type="Proteomes" id="UP000078295"/>
    </source>
</evidence>
<name>A0AB36DQX5_MORCA</name>
<organism evidence="1 2">
    <name type="scientific">Moraxella catarrhalis</name>
    <name type="common">Branhamella catarrhalis</name>
    <dbReference type="NCBI Taxonomy" id="480"/>
    <lineage>
        <taxon>Bacteria</taxon>
        <taxon>Pseudomonadati</taxon>
        <taxon>Pseudomonadota</taxon>
        <taxon>Gammaproteobacteria</taxon>
        <taxon>Moraxellales</taxon>
        <taxon>Moraxellaceae</taxon>
        <taxon>Moraxella</taxon>
    </lineage>
</organism>
<sequence>MSIVLSLHDRTGRLEIVSVSDLSAWLLHDRTGRLEISQ</sequence>
<gene>
    <name evidence="1" type="ORF">AO370_0380</name>
</gene>
<dbReference type="AlphaFoldDB" id="A0AB36DQX5"/>